<keyword evidence="3" id="KW-1185">Reference proteome</keyword>
<feature type="region of interest" description="Disordered" evidence="1">
    <location>
        <begin position="21"/>
        <end position="56"/>
    </location>
</feature>
<dbReference type="GeneID" id="34557973"/>
<evidence type="ECO:0000256" key="1">
    <source>
        <dbReference type="SAM" id="MobiDB-lite"/>
    </source>
</evidence>
<protein>
    <submittedName>
        <fullName evidence="2">Uncharacterized protein</fullName>
    </submittedName>
</protein>
<dbReference type="RefSeq" id="XP_022477060.1">
    <property type="nucleotide sequence ID" value="XM_022616463.1"/>
</dbReference>
<name>A0A1G4BEY9_9PEZI</name>
<accession>A0A1G4BEY9</accession>
<gene>
    <name evidence="2" type="ORF">CORC01_04816</name>
</gene>
<reference evidence="2 3" key="1">
    <citation type="submission" date="2016-09" db="EMBL/GenBank/DDBJ databases">
        <authorList>
            <person name="Capua I."/>
            <person name="De Benedictis P."/>
            <person name="Joannis T."/>
            <person name="Lombin L.H."/>
            <person name="Cattoli G."/>
        </authorList>
    </citation>
    <scope>NUCLEOTIDE SEQUENCE [LARGE SCALE GENOMIC DNA]</scope>
    <source>
        <strain evidence="2 3">IMI 309357</strain>
    </source>
</reference>
<organism evidence="2 3">
    <name type="scientific">Colletotrichum orchidophilum</name>
    <dbReference type="NCBI Taxonomy" id="1209926"/>
    <lineage>
        <taxon>Eukaryota</taxon>
        <taxon>Fungi</taxon>
        <taxon>Dikarya</taxon>
        <taxon>Ascomycota</taxon>
        <taxon>Pezizomycotina</taxon>
        <taxon>Sordariomycetes</taxon>
        <taxon>Hypocreomycetidae</taxon>
        <taxon>Glomerellales</taxon>
        <taxon>Glomerellaceae</taxon>
        <taxon>Colletotrichum</taxon>
    </lineage>
</organism>
<dbReference type="Proteomes" id="UP000176998">
    <property type="component" value="Unassembled WGS sequence"/>
</dbReference>
<dbReference type="STRING" id="1209926.A0A1G4BEY9"/>
<sequence>MCRPADPYCWHNPAPIESTDTLDTLDKPVSFDSDPTTATKADDTRRSGLPPSPAGLSRALFFPKHTSKVTHLPIYEVGNAYNEAVKDAPLGSGMYKINMMFMRRPKGDGTDSDVEFFVDVANDGTFVTIHQRSLVLDEGLTITM</sequence>
<proteinExistence type="predicted"/>
<comment type="caution">
    <text evidence="2">The sequence shown here is derived from an EMBL/GenBank/DDBJ whole genome shotgun (WGS) entry which is preliminary data.</text>
</comment>
<dbReference type="AlphaFoldDB" id="A0A1G4BEY9"/>
<evidence type="ECO:0000313" key="2">
    <source>
        <dbReference type="EMBL" id="OHE99915.1"/>
    </source>
</evidence>
<dbReference type="OrthoDB" id="5212373at2759"/>
<dbReference type="EMBL" id="MJBS01000032">
    <property type="protein sequence ID" value="OHE99915.1"/>
    <property type="molecule type" value="Genomic_DNA"/>
</dbReference>
<evidence type="ECO:0000313" key="3">
    <source>
        <dbReference type="Proteomes" id="UP000176998"/>
    </source>
</evidence>